<dbReference type="InterPro" id="IPR036097">
    <property type="entry name" value="HisK_dim/P_sf"/>
</dbReference>
<comment type="caution">
    <text evidence="11">The sequence shown here is derived from an EMBL/GenBank/DDBJ whole genome shotgun (WGS) entry which is preliminary data.</text>
</comment>
<keyword evidence="9" id="KW-0472">Membrane</keyword>
<dbReference type="GO" id="GO:0005524">
    <property type="term" value="F:ATP binding"/>
    <property type="evidence" value="ECO:0007669"/>
    <property type="project" value="UniProtKB-KW"/>
</dbReference>
<dbReference type="Pfam" id="PF02518">
    <property type="entry name" value="HATPase_c"/>
    <property type="match status" value="1"/>
</dbReference>
<evidence type="ECO:0000259" key="10">
    <source>
        <dbReference type="PROSITE" id="PS50109"/>
    </source>
</evidence>
<keyword evidence="6 11" id="KW-0418">Kinase</keyword>
<feature type="transmembrane region" description="Helical" evidence="9">
    <location>
        <begin position="158"/>
        <end position="180"/>
    </location>
</feature>
<feature type="transmembrane region" description="Helical" evidence="9">
    <location>
        <begin position="12"/>
        <end position="30"/>
    </location>
</feature>
<dbReference type="PANTHER" id="PTHR43065">
    <property type="entry name" value="SENSOR HISTIDINE KINASE"/>
    <property type="match status" value="1"/>
</dbReference>
<dbReference type="InterPro" id="IPR004358">
    <property type="entry name" value="Sig_transdc_His_kin-like_C"/>
</dbReference>
<dbReference type="InterPro" id="IPR036890">
    <property type="entry name" value="HATPase_C_sf"/>
</dbReference>
<dbReference type="AlphaFoldDB" id="A0AAE3EJW3"/>
<dbReference type="CDD" id="cd00082">
    <property type="entry name" value="HisKA"/>
    <property type="match status" value="1"/>
</dbReference>
<evidence type="ECO:0000256" key="6">
    <source>
        <dbReference type="ARBA" id="ARBA00022777"/>
    </source>
</evidence>
<dbReference type="CDD" id="cd00075">
    <property type="entry name" value="HATPase"/>
    <property type="match status" value="1"/>
</dbReference>
<dbReference type="GO" id="GO:0000155">
    <property type="term" value="F:phosphorelay sensor kinase activity"/>
    <property type="evidence" value="ECO:0007669"/>
    <property type="project" value="InterPro"/>
</dbReference>
<protein>
    <recommendedName>
        <fullName evidence="2">histidine kinase</fullName>
        <ecNumber evidence="2">2.7.13.3</ecNumber>
    </recommendedName>
</protein>
<keyword evidence="7" id="KW-0067">ATP-binding</keyword>
<evidence type="ECO:0000256" key="8">
    <source>
        <dbReference type="ARBA" id="ARBA00023012"/>
    </source>
</evidence>
<keyword evidence="12" id="KW-1185">Reference proteome</keyword>
<dbReference type="Proteomes" id="UP001198163">
    <property type="component" value="Unassembled WGS sequence"/>
</dbReference>
<evidence type="ECO:0000256" key="5">
    <source>
        <dbReference type="ARBA" id="ARBA00022741"/>
    </source>
</evidence>
<evidence type="ECO:0000313" key="12">
    <source>
        <dbReference type="Proteomes" id="UP001198163"/>
    </source>
</evidence>
<comment type="catalytic activity">
    <reaction evidence="1">
        <text>ATP + protein L-histidine = ADP + protein N-phospho-L-histidine.</text>
        <dbReference type="EC" id="2.7.13.3"/>
    </reaction>
</comment>
<dbReference type="PROSITE" id="PS50109">
    <property type="entry name" value="HIS_KIN"/>
    <property type="match status" value="1"/>
</dbReference>
<keyword evidence="5" id="KW-0547">Nucleotide-binding</keyword>
<accession>A0AAE3EJW3</accession>
<keyword evidence="9" id="KW-0812">Transmembrane</keyword>
<keyword evidence="8" id="KW-0902">Two-component regulatory system</keyword>
<keyword evidence="9" id="KW-1133">Transmembrane helix</keyword>
<dbReference type="RefSeq" id="WP_230757295.1">
    <property type="nucleotide sequence ID" value="NZ_JAINWA010000003.1"/>
</dbReference>
<feature type="domain" description="Histidine kinase" evidence="10">
    <location>
        <begin position="206"/>
        <end position="406"/>
    </location>
</feature>
<proteinExistence type="predicted"/>
<gene>
    <name evidence="11" type="ORF">K7J14_13370</name>
</gene>
<evidence type="ECO:0000256" key="9">
    <source>
        <dbReference type="SAM" id="Phobius"/>
    </source>
</evidence>
<dbReference type="SUPFAM" id="SSF55874">
    <property type="entry name" value="ATPase domain of HSP90 chaperone/DNA topoisomerase II/histidine kinase"/>
    <property type="match status" value="1"/>
</dbReference>
<dbReference type="SUPFAM" id="SSF47384">
    <property type="entry name" value="Homodimeric domain of signal transducing histidine kinase"/>
    <property type="match status" value="1"/>
</dbReference>
<reference evidence="11" key="1">
    <citation type="submission" date="2021-08" db="EMBL/GenBank/DDBJ databases">
        <title>Comparative analyses of Brucepasteria parasyntrophica and Teretinema zuelzerae.</title>
        <authorList>
            <person name="Song Y."/>
            <person name="Brune A."/>
        </authorList>
    </citation>
    <scope>NUCLEOTIDE SEQUENCE</scope>
    <source>
        <strain evidence="11">DSM 1903</strain>
    </source>
</reference>
<organism evidence="11 12">
    <name type="scientific">Teretinema zuelzerae</name>
    <dbReference type="NCBI Taxonomy" id="156"/>
    <lineage>
        <taxon>Bacteria</taxon>
        <taxon>Pseudomonadati</taxon>
        <taxon>Spirochaetota</taxon>
        <taxon>Spirochaetia</taxon>
        <taxon>Spirochaetales</taxon>
        <taxon>Treponemataceae</taxon>
        <taxon>Teretinema</taxon>
    </lineage>
</organism>
<dbReference type="SMART" id="SM00387">
    <property type="entry name" value="HATPase_c"/>
    <property type="match status" value="1"/>
</dbReference>
<dbReference type="Pfam" id="PF00512">
    <property type="entry name" value="HisKA"/>
    <property type="match status" value="1"/>
</dbReference>
<dbReference type="EC" id="2.7.13.3" evidence="2"/>
<dbReference type="EMBL" id="JAINWA010000003">
    <property type="protein sequence ID" value="MCD1655681.1"/>
    <property type="molecule type" value="Genomic_DNA"/>
</dbReference>
<evidence type="ECO:0000256" key="4">
    <source>
        <dbReference type="ARBA" id="ARBA00022679"/>
    </source>
</evidence>
<sequence length="418" mass="46266">MKRKRLPFAGLYILIPAAVLLAFSFALLLVRQEHERRMEELEYRSFQILMGLLDHHRDSGRLDPQSWPEVLSFALYDSSGAAVYRFGDAPAAVDYRAVPVRGATIRKKNSIVLLRRAGAVPGHMPGEMPGPRRGMMERKYGYIYAELDVSQFLSEGRLFYLVLYGLLAVFIVILALLAVLARRLSRYREREESLSRLVQLGEAARTLAHEIKNPLGVIRIQCATLRKTLPAERQGNVGVIEEETARLALLADRVREFLQSGEGSAESRDARWYIDRCGERWAGRISAICESADPLPVLIDGDRLLQALDNLVSNALESGGGGEEPPVVRLYSRAGQAVFEVLDRGVGIPPENRSRIFEPFFTTKAKGTGIGLALSKKYAEQAGGSLTWTERPGGGSVFSIALPLAGARRKSESGERSE</sequence>
<keyword evidence="4" id="KW-0808">Transferase</keyword>
<dbReference type="InterPro" id="IPR003661">
    <property type="entry name" value="HisK_dim/P_dom"/>
</dbReference>
<dbReference type="PANTHER" id="PTHR43065:SF10">
    <property type="entry name" value="PEROXIDE STRESS-ACTIVATED HISTIDINE KINASE MAK3"/>
    <property type="match status" value="1"/>
</dbReference>
<evidence type="ECO:0000313" key="11">
    <source>
        <dbReference type="EMBL" id="MCD1655681.1"/>
    </source>
</evidence>
<dbReference type="SMART" id="SM00388">
    <property type="entry name" value="HisKA"/>
    <property type="match status" value="1"/>
</dbReference>
<evidence type="ECO:0000256" key="3">
    <source>
        <dbReference type="ARBA" id="ARBA00022553"/>
    </source>
</evidence>
<evidence type="ECO:0000256" key="7">
    <source>
        <dbReference type="ARBA" id="ARBA00022840"/>
    </source>
</evidence>
<dbReference type="InterPro" id="IPR003594">
    <property type="entry name" value="HATPase_dom"/>
</dbReference>
<dbReference type="PRINTS" id="PR00344">
    <property type="entry name" value="BCTRLSENSOR"/>
</dbReference>
<keyword evidence="3" id="KW-0597">Phosphoprotein</keyword>
<evidence type="ECO:0000256" key="2">
    <source>
        <dbReference type="ARBA" id="ARBA00012438"/>
    </source>
</evidence>
<dbReference type="Gene3D" id="3.30.565.10">
    <property type="entry name" value="Histidine kinase-like ATPase, C-terminal domain"/>
    <property type="match status" value="1"/>
</dbReference>
<evidence type="ECO:0000256" key="1">
    <source>
        <dbReference type="ARBA" id="ARBA00000085"/>
    </source>
</evidence>
<dbReference type="Gene3D" id="1.10.287.130">
    <property type="match status" value="1"/>
</dbReference>
<name>A0AAE3EJW3_9SPIR</name>
<dbReference type="InterPro" id="IPR005467">
    <property type="entry name" value="His_kinase_dom"/>
</dbReference>